<evidence type="ECO:0000313" key="2">
    <source>
        <dbReference type="EMBL" id="MFM9608337.1"/>
    </source>
</evidence>
<protein>
    <submittedName>
        <fullName evidence="2">Uncharacterized protein</fullName>
    </submittedName>
</protein>
<reference evidence="2 3" key="1">
    <citation type="submission" date="2024-12" db="EMBL/GenBank/DDBJ databases">
        <title>Forecasting of Potato common scab and diversities of Pathogenic streptomyces spp. in china.</title>
        <authorList>
            <person name="Handique U."/>
            <person name="Wu J."/>
        </authorList>
    </citation>
    <scope>NUCLEOTIDE SEQUENCE [LARGE SCALE GENOMIC DNA]</scope>
    <source>
        <strain evidence="2 3">ZRIMU1530</strain>
    </source>
</reference>
<organism evidence="2 3">
    <name type="scientific">Streptomyces niveiscabiei</name>
    <dbReference type="NCBI Taxonomy" id="164115"/>
    <lineage>
        <taxon>Bacteria</taxon>
        <taxon>Bacillati</taxon>
        <taxon>Actinomycetota</taxon>
        <taxon>Actinomycetes</taxon>
        <taxon>Kitasatosporales</taxon>
        <taxon>Streptomycetaceae</taxon>
        <taxon>Streptomyces</taxon>
    </lineage>
</organism>
<proteinExistence type="predicted"/>
<keyword evidence="3" id="KW-1185">Reference proteome</keyword>
<evidence type="ECO:0000256" key="1">
    <source>
        <dbReference type="SAM" id="MobiDB-lite"/>
    </source>
</evidence>
<comment type="caution">
    <text evidence="2">The sequence shown here is derived from an EMBL/GenBank/DDBJ whole genome shotgun (WGS) entry which is preliminary data.</text>
</comment>
<name>A0ABW9HNR1_9ACTN</name>
<dbReference type="EMBL" id="JBJVNI010000003">
    <property type="protein sequence ID" value="MFM9608337.1"/>
    <property type="molecule type" value="Genomic_DNA"/>
</dbReference>
<sequence>MALVVSFTGRVPLTVPGSGSWLQVWSYTIQAGPAELLPGQRVALALPADADVRDPALFPGVPALAGMFVETGDGAGRQYVGRVVSGTGVQTVSFVAPQAQQNRELLLVTQSQPGRPWSVKPFATSTSGPSDNVGVLPAPAPAPGPGPGRPVGDFAGTVPYASELFGVYQPLPGWLGHASTARAAAALGVRLPEGAPDGPGRGTLGEGALAPLAPLAVWGNRPPTDGILSPVGLVNLFREYFFEFDTFLGPPVGHLWLSPGGTVEVVETSTRRTLVERTAEQSETSTRKTEEALTEQTDLADAVKESNANETSLGVTSNASANYVGIVHADVSASYSTKNTTNKSSEVGHKHSRTQSSKASSEITRNFKTTFKTVTETTDTSSRRYVVQNTTDKLVNYELRRKMRKVGVQLQHIGTQLSWQVFVADPGRALGLGELVHVVPAPDLTALKQPVKPPPLAQARVTYSDNYPIQKTADSDNAPHQDADWVKQDGWDRLWRGEEDEYIVAHFEYSAPPPGPGWKLSTAPGNEIRKVSATTSSGQVAKFLATYEVLDATSGRFRVNCTNVHFGGGPYIAFTLALVWEPPPAEQDPAQRQYLAELAVYEHEVAKVQRAAYAQAVHDRLDLITKVRQRDAEDLRKEERHSVFADLIGQLDLFQGQDEKRHLSAELIRGMFDVDQMLYFVEPDYWRPAPTTGTGEQTPVRPGPDSVGRYPVPPHDWDATSGDPVAGATVTSRFSHTGAVNPPRATTSTPPGQLEHRVDYLITENTPPAPTGSSLGWLIQADGDERRNEFLNASWVKAVLPVRPGHELDALGWLSSAHVEGDAALDKEYAWQTGDPADWQGKSIGWVLQALAAELQARNTDITRTLAAERVFETGFDPLDGGFRPADPYQIFDQWTEVLPTDQVVAVEVTYDPRTGRQL</sequence>
<feature type="compositionally biased region" description="Basic and acidic residues" evidence="1">
    <location>
        <begin position="275"/>
        <end position="291"/>
    </location>
</feature>
<evidence type="ECO:0000313" key="3">
    <source>
        <dbReference type="Proteomes" id="UP001631957"/>
    </source>
</evidence>
<feature type="region of interest" description="Disordered" evidence="1">
    <location>
        <begin position="337"/>
        <end position="361"/>
    </location>
</feature>
<feature type="compositionally biased region" description="Pro residues" evidence="1">
    <location>
        <begin position="138"/>
        <end position="148"/>
    </location>
</feature>
<accession>A0ABW9HNR1</accession>
<dbReference type="Proteomes" id="UP001631957">
    <property type="component" value="Unassembled WGS sequence"/>
</dbReference>
<feature type="region of interest" description="Disordered" evidence="1">
    <location>
        <begin position="275"/>
        <end position="299"/>
    </location>
</feature>
<feature type="region of interest" description="Disordered" evidence="1">
    <location>
        <begin position="122"/>
        <end position="149"/>
    </location>
</feature>
<dbReference type="RefSeq" id="WP_409120699.1">
    <property type="nucleotide sequence ID" value="NZ_JBJVNI010000003.1"/>
</dbReference>
<gene>
    <name evidence="2" type="ORF">ACKI18_06400</name>
</gene>